<organism evidence="3 4">
    <name type="scientific">Saccharopolyspora elongata</name>
    <dbReference type="NCBI Taxonomy" id="2530387"/>
    <lineage>
        <taxon>Bacteria</taxon>
        <taxon>Bacillati</taxon>
        <taxon>Actinomycetota</taxon>
        <taxon>Actinomycetes</taxon>
        <taxon>Pseudonocardiales</taxon>
        <taxon>Pseudonocardiaceae</taxon>
        <taxon>Saccharopolyspora</taxon>
    </lineage>
</organism>
<feature type="region of interest" description="Disordered" evidence="1">
    <location>
        <begin position="16"/>
        <end position="35"/>
    </location>
</feature>
<evidence type="ECO:0000256" key="1">
    <source>
        <dbReference type="SAM" id="MobiDB-lite"/>
    </source>
</evidence>
<evidence type="ECO:0000313" key="4">
    <source>
        <dbReference type="Proteomes" id="UP000294947"/>
    </source>
</evidence>
<dbReference type="Proteomes" id="UP000294947">
    <property type="component" value="Unassembled WGS sequence"/>
</dbReference>
<dbReference type="EMBL" id="SMKW01000002">
    <property type="protein sequence ID" value="TDD56012.1"/>
    <property type="molecule type" value="Genomic_DNA"/>
</dbReference>
<feature type="transmembrane region" description="Helical" evidence="2">
    <location>
        <begin position="58"/>
        <end position="80"/>
    </location>
</feature>
<dbReference type="InterPro" id="IPR026467">
    <property type="entry name" value="Ser/Gly_Cys_C_dom"/>
</dbReference>
<comment type="caution">
    <text evidence="3">The sequence shown here is derived from an EMBL/GenBank/DDBJ whole genome shotgun (WGS) entry which is preliminary data.</text>
</comment>
<gene>
    <name evidence="3" type="ORF">E1288_02320</name>
</gene>
<keyword evidence="2" id="KW-0812">Transmembrane</keyword>
<dbReference type="OrthoDB" id="3620552at2"/>
<accession>A0A4R4ZHE2</accession>
<dbReference type="AlphaFoldDB" id="A0A4R4ZHE2"/>
<keyword evidence="2" id="KW-0472">Membrane</keyword>
<protein>
    <submittedName>
        <fullName evidence="3">TIGR04222 domain-containing membrane protein</fullName>
    </submittedName>
</protein>
<evidence type="ECO:0000256" key="2">
    <source>
        <dbReference type="SAM" id="Phobius"/>
    </source>
</evidence>
<sequence>MVFACAGSIEGRLPKIRPGQRADSSPGVNLEGRRTSTGQRIDRGGYVDVAWGMTNSEFAFLLFVLAVLLRDGITLFNLLARVGPKTGYFEPDQYQLAYLSGGVDRVADSVVAELVAAGALRVDADGKLRATGIRVQYEYQQRVLDWAGDGIAMAELRRAFRRSGTTRALVAWLSVHGLISGSGRLQMLRVLIGLLGAVTAAGLIRVADSLIRGYFSPECLVVPLVVILWVGTLHLGWEPKRTFKGDRVVRQAQAALEVPNGASHAPRAFGHPARVATAVAIHGMEQ</sequence>
<proteinExistence type="predicted"/>
<keyword evidence="2" id="KW-1133">Transmembrane helix</keyword>
<evidence type="ECO:0000313" key="3">
    <source>
        <dbReference type="EMBL" id="TDD56012.1"/>
    </source>
</evidence>
<feature type="transmembrane region" description="Helical" evidence="2">
    <location>
        <begin position="188"/>
        <end position="207"/>
    </location>
</feature>
<keyword evidence="4" id="KW-1185">Reference proteome</keyword>
<dbReference type="NCBIfam" id="TIGR04222">
    <property type="entry name" value="near_uncomplex"/>
    <property type="match status" value="1"/>
</dbReference>
<name>A0A4R4ZHE2_9PSEU</name>
<feature type="transmembrane region" description="Helical" evidence="2">
    <location>
        <begin position="213"/>
        <end position="237"/>
    </location>
</feature>
<reference evidence="3 4" key="1">
    <citation type="submission" date="2019-03" db="EMBL/GenBank/DDBJ databases">
        <title>Draft genome sequences of novel Actinobacteria.</title>
        <authorList>
            <person name="Sahin N."/>
            <person name="Ay H."/>
            <person name="Saygin H."/>
        </authorList>
    </citation>
    <scope>NUCLEOTIDE SEQUENCE [LARGE SCALE GENOMIC DNA]</scope>
    <source>
        <strain evidence="3 4">7K502</strain>
    </source>
</reference>